<evidence type="ECO:0008006" key="3">
    <source>
        <dbReference type="Google" id="ProtNLM"/>
    </source>
</evidence>
<dbReference type="AlphaFoldDB" id="A0A4Y2STH8"/>
<keyword evidence="2" id="KW-1185">Reference proteome</keyword>
<accession>A0A4Y2STH8</accession>
<sequence length="88" mass="9992">MVGKRFAQANNPYISDSYDSSVDRSYILALDCVNLYGYAMNMSLPYDHFAWMTSEEVQTFDIFGTTPDSPQGFILEVDLEIPPSLHDE</sequence>
<gene>
    <name evidence="1" type="ORF">AVEN_42546_1</name>
</gene>
<dbReference type="Proteomes" id="UP000499080">
    <property type="component" value="Unassembled WGS sequence"/>
</dbReference>
<proteinExistence type="predicted"/>
<reference evidence="1 2" key="1">
    <citation type="journal article" date="2019" name="Sci. Rep.">
        <title>Orb-weaving spider Araneus ventricosus genome elucidates the spidroin gene catalogue.</title>
        <authorList>
            <person name="Kono N."/>
            <person name="Nakamura H."/>
            <person name="Ohtoshi R."/>
            <person name="Moran D.A.P."/>
            <person name="Shinohara A."/>
            <person name="Yoshida Y."/>
            <person name="Fujiwara M."/>
            <person name="Mori M."/>
            <person name="Tomita M."/>
            <person name="Arakawa K."/>
        </authorList>
    </citation>
    <scope>NUCLEOTIDE SEQUENCE [LARGE SCALE GENOMIC DNA]</scope>
</reference>
<dbReference type="OrthoDB" id="6423399at2759"/>
<comment type="caution">
    <text evidence="1">The sequence shown here is derived from an EMBL/GenBank/DDBJ whole genome shotgun (WGS) entry which is preliminary data.</text>
</comment>
<organism evidence="1 2">
    <name type="scientific">Araneus ventricosus</name>
    <name type="common">Orbweaver spider</name>
    <name type="synonym">Epeira ventricosa</name>
    <dbReference type="NCBI Taxonomy" id="182803"/>
    <lineage>
        <taxon>Eukaryota</taxon>
        <taxon>Metazoa</taxon>
        <taxon>Ecdysozoa</taxon>
        <taxon>Arthropoda</taxon>
        <taxon>Chelicerata</taxon>
        <taxon>Arachnida</taxon>
        <taxon>Araneae</taxon>
        <taxon>Araneomorphae</taxon>
        <taxon>Entelegynae</taxon>
        <taxon>Araneoidea</taxon>
        <taxon>Araneidae</taxon>
        <taxon>Araneus</taxon>
    </lineage>
</organism>
<evidence type="ECO:0000313" key="1">
    <source>
        <dbReference type="EMBL" id="GBN90953.1"/>
    </source>
</evidence>
<dbReference type="EMBL" id="BGPR01023631">
    <property type="protein sequence ID" value="GBN90953.1"/>
    <property type="molecule type" value="Genomic_DNA"/>
</dbReference>
<evidence type="ECO:0000313" key="2">
    <source>
        <dbReference type="Proteomes" id="UP000499080"/>
    </source>
</evidence>
<name>A0A4Y2STH8_ARAVE</name>
<protein>
    <recommendedName>
        <fullName evidence="3">DNA-directed DNA polymerase</fullName>
    </recommendedName>
</protein>